<dbReference type="CDD" id="cd06257">
    <property type="entry name" value="DnaJ"/>
    <property type="match status" value="1"/>
</dbReference>
<dbReference type="GO" id="GO:0030544">
    <property type="term" value="F:Hsp70 protein binding"/>
    <property type="evidence" value="ECO:0007669"/>
    <property type="project" value="TreeGrafter"/>
</dbReference>
<dbReference type="GO" id="GO:0004842">
    <property type="term" value="F:ubiquitin-protein transferase activity"/>
    <property type="evidence" value="ECO:0007669"/>
    <property type="project" value="InterPro"/>
</dbReference>
<dbReference type="Proteomes" id="UP000054618">
    <property type="component" value="Unassembled WGS sequence"/>
</dbReference>
<dbReference type="PROSITE" id="PS50076">
    <property type="entry name" value="DNAJ_2"/>
    <property type="match status" value="1"/>
</dbReference>
<dbReference type="SMART" id="SM00271">
    <property type="entry name" value="DnaJ"/>
    <property type="match status" value="1"/>
</dbReference>
<sequence>MMEFLEDLLLFWRRFSSYFRYNDLLGRLAFRFFSYLLSYWAVSILMDHSGLPNIFSSLFKIALWELGFNFILSVPSLRIPANRQLNQLVERTLSHRAPNISPNGLQHVLASDLLFDSRALSENRRLTSELILRILTHIQYRREVDVQIFFLDAPPFIQSGNVQSAPARIITDQLHTVLEAQGILSEWIPRQYTCPITLMIIDGTPVYAKNSPERFNRNALLNWLDKDKSHPMTREDLSLDELKNDLVMEGKIKVFSHWILLKKEYLKHLTLAEALTCINQFTESLDRVFADKKESGIHRLAEQLIQRLQTSATEIECQKSLVVAKNEVSAFSTASTKILFFQALNLSTDAKPTQIEQAYRKLARRVHPDKNSRPEAKDAFFKLTEARDFLLKKRHAASETFNLESLEKIKQSIKY</sequence>
<dbReference type="SUPFAM" id="SSF46565">
    <property type="entry name" value="Chaperone J-domain"/>
    <property type="match status" value="1"/>
</dbReference>
<dbReference type="GO" id="GO:0016567">
    <property type="term" value="P:protein ubiquitination"/>
    <property type="evidence" value="ECO:0007669"/>
    <property type="project" value="InterPro"/>
</dbReference>
<dbReference type="InterPro" id="IPR003613">
    <property type="entry name" value="Ubox_domain"/>
</dbReference>
<keyword evidence="4" id="KW-1185">Reference proteome</keyword>
<dbReference type="EMBL" id="LNYS01000025">
    <property type="protein sequence ID" value="KTD45206.1"/>
    <property type="molecule type" value="Genomic_DNA"/>
</dbReference>
<dbReference type="PANTHER" id="PTHR43908">
    <property type="entry name" value="AT29763P-RELATED"/>
    <property type="match status" value="1"/>
</dbReference>
<dbReference type="PRINTS" id="PR00625">
    <property type="entry name" value="JDOMAIN"/>
</dbReference>
<comment type="caution">
    <text evidence="3">The sequence shown here is derived from an EMBL/GenBank/DDBJ whole genome shotgun (WGS) entry which is preliminary data.</text>
</comment>
<dbReference type="Gene3D" id="1.10.287.110">
    <property type="entry name" value="DnaJ domain"/>
    <property type="match status" value="1"/>
</dbReference>
<evidence type="ECO:0000256" key="1">
    <source>
        <dbReference type="ARBA" id="ARBA00023186"/>
    </source>
</evidence>
<evidence type="ECO:0000313" key="4">
    <source>
        <dbReference type="Proteomes" id="UP000054618"/>
    </source>
</evidence>
<evidence type="ECO:0000313" key="3">
    <source>
        <dbReference type="EMBL" id="KTD45206.1"/>
    </source>
</evidence>
<dbReference type="InterPro" id="IPR051100">
    <property type="entry name" value="DnaJ_subfamily_B/C"/>
</dbReference>
<organism evidence="3 4">
    <name type="scientific">Legionella quinlivanii</name>
    <dbReference type="NCBI Taxonomy" id="45073"/>
    <lineage>
        <taxon>Bacteria</taxon>
        <taxon>Pseudomonadati</taxon>
        <taxon>Pseudomonadota</taxon>
        <taxon>Gammaproteobacteria</taxon>
        <taxon>Legionellales</taxon>
        <taxon>Legionellaceae</taxon>
        <taxon>Legionella</taxon>
    </lineage>
</organism>
<dbReference type="PANTHER" id="PTHR43908:SF3">
    <property type="entry name" value="AT29763P-RELATED"/>
    <property type="match status" value="1"/>
</dbReference>
<dbReference type="InterPro" id="IPR001623">
    <property type="entry name" value="DnaJ_domain"/>
</dbReference>
<accession>A0A0W0XKX2</accession>
<dbReference type="STRING" id="45073.Lqui_2677"/>
<evidence type="ECO:0000259" key="2">
    <source>
        <dbReference type="PROSITE" id="PS50076"/>
    </source>
</evidence>
<gene>
    <name evidence="3" type="ORF">Lqui_2677</name>
</gene>
<proteinExistence type="predicted"/>
<reference evidence="3 4" key="1">
    <citation type="submission" date="2015-11" db="EMBL/GenBank/DDBJ databases">
        <title>Genomic analysis of 38 Legionella species identifies large and diverse effector repertoires.</title>
        <authorList>
            <person name="Burstein D."/>
            <person name="Amaro F."/>
            <person name="Zusman T."/>
            <person name="Lifshitz Z."/>
            <person name="Cohen O."/>
            <person name="Gilbert J.A."/>
            <person name="Pupko T."/>
            <person name="Shuman H.A."/>
            <person name="Segal G."/>
        </authorList>
    </citation>
    <scope>NUCLEOTIDE SEQUENCE [LARGE SCALE GENOMIC DNA]</scope>
    <source>
        <strain evidence="3 4">CDC#1442-AUS-E</strain>
    </source>
</reference>
<dbReference type="SUPFAM" id="SSF57850">
    <property type="entry name" value="RING/U-box"/>
    <property type="match status" value="1"/>
</dbReference>
<keyword evidence="1" id="KW-0143">Chaperone</keyword>
<dbReference type="GO" id="GO:0071218">
    <property type="term" value="P:cellular response to misfolded protein"/>
    <property type="evidence" value="ECO:0007669"/>
    <property type="project" value="TreeGrafter"/>
</dbReference>
<dbReference type="PATRIC" id="fig|45073.5.peg.2848"/>
<name>A0A0W0XKX2_9GAMM</name>
<dbReference type="AlphaFoldDB" id="A0A0W0XKX2"/>
<dbReference type="OrthoDB" id="581986at2"/>
<dbReference type="InterPro" id="IPR036869">
    <property type="entry name" value="J_dom_sf"/>
</dbReference>
<dbReference type="Gene3D" id="3.30.40.10">
    <property type="entry name" value="Zinc/RING finger domain, C3HC4 (zinc finger)"/>
    <property type="match status" value="1"/>
</dbReference>
<dbReference type="Pfam" id="PF04564">
    <property type="entry name" value="U-box"/>
    <property type="match status" value="1"/>
</dbReference>
<feature type="domain" description="J" evidence="2">
    <location>
        <begin position="339"/>
        <end position="402"/>
    </location>
</feature>
<dbReference type="Pfam" id="PF00226">
    <property type="entry name" value="DnaJ"/>
    <property type="match status" value="1"/>
</dbReference>
<protein>
    <submittedName>
        <fullName evidence="3">DnaJ-like protein</fullName>
    </submittedName>
</protein>
<dbReference type="InterPro" id="IPR013083">
    <property type="entry name" value="Znf_RING/FYVE/PHD"/>
</dbReference>